<dbReference type="PANTHER" id="PTHR14437:SF2">
    <property type="entry name" value="TRANSMEMBRANE PROTEIN 168"/>
    <property type="match status" value="1"/>
</dbReference>
<evidence type="ECO:0000256" key="8">
    <source>
        <dbReference type="ARBA" id="ARBA00023242"/>
    </source>
</evidence>
<keyword evidence="6 9" id="KW-0472">Membrane</keyword>
<evidence type="ECO:0000256" key="6">
    <source>
        <dbReference type="ARBA" id="ARBA00023136"/>
    </source>
</evidence>
<dbReference type="GeneID" id="101848698"/>
<evidence type="ECO:0000256" key="4">
    <source>
        <dbReference type="ARBA" id="ARBA00022692"/>
    </source>
</evidence>
<dbReference type="RefSeq" id="XP_012944586.1">
    <property type="nucleotide sequence ID" value="XM_013089132.2"/>
</dbReference>
<evidence type="ECO:0000256" key="7">
    <source>
        <dbReference type="ARBA" id="ARBA00023180"/>
    </source>
</evidence>
<feature type="transmembrane region" description="Helical" evidence="9">
    <location>
        <begin position="376"/>
        <end position="400"/>
    </location>
</feature>
<evidence type="ECO:0000256" key="9">
    <source>
        <dbReference type="SAM" id="Phobius"/>
    </source>
</evidence>
<proteinExistence type="inferred from homology"/>
<dbReference type="PANTHER" id="PTHR14437">
    <property type="entry name" value="TRANSMEMBRANE PROTEIN 168"/>
    <property type="match status" value="1"/>
</dbReference>
<evidence type="ECO:0000313" key="11">
    <source>
        <dbReference type="RefSeq" id="XP_012944586.1"/>
    </source>
</evidence>
<dbReference type="InterPro" id="IPR029713">
    <property type="entry name" value="TMEM168"/>
</dbReference>
<keyword evidence="4 9" id="KW-0812">Transmembrane</keyword>
<feature type="transmembrane region" description="Helical" evidence="9">
    <location>
        <begin position="190"/>
        <end position="215"/>
    </location>
</feature>
<feature type="transmembrane region" description="Helical" evidence="9">
    <location>
        <begin position="252"/>
        <end position="272"/>
    </location>
</feature>
<feature type="transmembrane region" description="Helical" evidence="9">
    <location>
        <begin position="89"/>
        <end position="108"/>
    </location>
</feature>
<evidence type="ECO:0000256" key="5">
    <source>
        <dbReference type="ARBA" id="ARBA00022989"/>
    </source>
</evidence>
<keyword evidence="5 9" id="KW-1133">Transmembrane helix</keyword>
<keyword evidence="10" id="KW-1185">Reference proteome</keyword>
<protein>
    <recommendedName>
        <fullName evidence="3">Transmembrane protein 168</fullName>
    </recommendedName>
</protein>
<feature type="transmembrane region" description="Helical" evidence="9">
    <location>
        <begin position="227"/>
        <end position="246"/>
    </location>
</feature>
<name>A0ABM1ABL9_APLCA</name>
<feature type="transmembrane region" description="Helical" evidence="9">
    <location>
        <begin position="120"/>
        <end position="136"/>
    </location>
</feature>
<evidence type="ECO:0000256" key="3">
    <source>
        <dbReference type="ARBA" id="ARBA00014572"/>
    </source>
</evidence>
<accession>A0ABM1ABL9</accession>
<feature type="transmembrane region" description="Helical" evidence="9">
    <location>
        <begin position="320"/>
        <end position="343"/>
    </location>
</feature>
<feature type="transmembrane region" description="Helical" evidence="9">
    <location>
        <begin position="293"/>
        <end position="314"/>
    </location>
</feature>
<sequence>MHRIRISSLKHLIKRKRCLYYKNRVNVWSSRALSRIKYFLVHMYASTMAGIKNTNAQTGLVYFRFIPEVVLVVALGLGLYTQWSFTEEFAISLIAILGAFVFAISIALQYYFGMDNLGRALFHVWVGCLIGILAFSDNPSFQYVVTEEVMEATFVTSMVLGWCWNILERLLKLQPVEARLLTISEGLESVGLIIASLVKGVDSVALSLYTLAYIFHISAMRLKSIMGLLSFLAFIFVGIFLFFPALQVKPNIYALTCFVGRHAFQAVIDFYFCGLSMIDRWRAVFNKSRLMRYLFLFLLFLVELVLVLVVGQSVTKHKEWYIVLPLYMLLGLMWLMFHLMTFLTCWKLMGKVTECNASADERRSFNRIMAAKGLRYFGLVSQRIIFVSLVTTILVFAVGFETRTPYSLAMTFIVVPLEAAVVSLFWELGDNLGGTCTGYAVIAPVTALREGKGAQLLTSADVQGMSERGTTTLNHLQQLFTYHMVQNFGCDYSSSGLELDNLHSKLKAFFERRTSDGPRFDTYLLYYSGDVFDTGDWALSDGKNLSLAMLLKWWEEQNRDSGSRLILLLDTQSSFRWAQSAPAVSSSFLAVQSCRYINRPETAEEGDKYGVGSFTRAFVQFNNGLEVDIDWSSRVRPVRALYRVSRSWAHFSFHLPTREDFEDYWRANFPPVMKPLMKVLNLPSLGSPFCCCRCVLGWLRRLMMRWLPPQQLDTGHGLQLLNT</sequence>
<evidence type="ECO:0000256" key="1">
    <source>
        <dbReference type="ARBA" id="ARBA00004232"/>
    </source>
</evidence>
<comment type="subcellular location">
    <subcellularLocation>
        <location evidence="1">Nucleus membrane</location>
        <topology evidence="1">Multi-pass membrane protein</topology>
    </subcellularLocation>
</comment>
<comment type="similarity">
    <text evidence="2">Belongs to the TMEM168 family.</text>
</comment>
<evidence type="ECO:0000313" key="10">
    <source>
        <dbReference type="Proteomes" id="UP000694888"/>
    </source>
</evidence>
<keyword evidence="8" id="KW-0539">Nucleus</keyword>
<feature type="transmembrane region" description="Helical" evidence="9">
    <location>
        <begin position="61"/>
        <end position="83"/>
    </location>
</feature>
<evidence type="ECO:0000256" key="2">
    <source>
        <dbReference type="ARBA" id="ARBA00007329"/>
    </source>
</evidence>
<organism evidence="10 11">
    <name type="scientific">Aplysia californica</name>
    <name type="common">California sea hare</name>
    <dbReference type="NCBI Taxonomy" id="6500"/>
    <lineage>
        <taxon>Eukaryota</taxon>
        <taxon>Metazoa</taxon>
        <taxon>Spiralia</taxon>
        <taxon>Lophotrochozoa</taxon>
        <taxon>Mollusca</taxon>
        <taxon>Gastropoda</taxon>
        <taxon>Heterobranchia</taxon>
        <taxon>Euthyneura</taxon>
        <taxon>Tectipleura</taxon>
        <taxon>Aplysiida</taxon>
        <taxon>Aplysioidea</taxon>
        <taxon>Aplysiidae</taxon>
        <taxon>Aplysia</taxon>
    </lineage>
</organism>
<reference evidence="11" key="1">
    <citation type="submission" date="2025-08" db="UniProtKB">
        <authorList>
            <consortium name="RefSeq"/>
        </authorList>
    </citation>
    <scope>IDENTIFICATION</scope>
</reference>
<keyword evidence="7" id="KW-0325">Glycoprotein</keyword>
<gene>
    <name evidence="11" type="primary">LOC101848698</name>
</gene>
<dbReference type="Proteomes" id="UP000694888">
    <property type="component" value="Unplaced"/>
</dbReference>